<evidence type="ECO:0000313" key="16">
    <source>
        <dbReference type="EMBL" id="MPA75733.1"/>
    </source>
</evidence>
<keyword evidence="8" id="KW-0809">Transit peptide</keyword>
<evidence type="ECO:0000256" key="4">
    <source>
        <dbReference type="ARBA" id="ARBA00022528"/>
    </source>
</evidence>
<keyword evidence="5" id="KW-0597">Phosphoprotein</keyword>
<dbReference type="PANTHER" id="PTHR30314">
    <property type="entry name" value="CELL DIVISION PROTEIN FTSZ-RELATED"/>
    <property type="match status" value="1"/>
</dbReference>
<feature type="compositionally biased region" description="Polar residues" evidence="12">
    <location>
        <begin position="95"/>
        <end position="122"/>
    </location>
</feature>
<evidence type="ECO:0000256" key="1">
    <source>
        <dbReference type="ARBA" id="ARBA00004470"/>
    </source>
</evidence>
<name>A0A5B7A2P2_DAVIN</name>
<keyword evidence="9" id="KW-0793">Thylakoid</keyword>
<evidence type="ECO:0000256" key="3">
    <source>
        <dbReference type="ARBA" id="ARBA00009690"/>
    </source>
</evidence>
<keyword evidence="10" id="KW-0342">GTP-binding</keyword>
<dbReference type="HAMAP" id="MF_00909">
    <property type="entry name" value="FtsZ"/>
    <property type="match status" value="1"/>
</dbReference>
<evidence type="ECO:0000259" key="14">
    <source>
        <dbReference type="SMART" id="SM00865"/>
    </source>
</evidence>
<gene>
    <name evidence="15" type="ORF">Din_020340</name>
    <name evidence="16" type="ORF">Din_045174</name>
</gene>
<dbReference type="EMBL" id="GHES01020340">
    <property type="protein sequence ID" value="MPA50899.1"/>
    <property type="molecule type" value="Transcribed_RNA"/>
</dbReference>
<keyword evidence="7" id="KW-0547">Nucleotide-binding</keyword>
<keyword evidence="11" id="KW-0472">Membrane</keyword>
<proteinExistence type="inferred from homology"/>
<protein>
    <submittedName>
        <fullName evidence="15">Uncharacterized protein</fullName>
    </submittedName>
</protein>
<feature type="domain" description="Tubulin/FtsZ GTPase" evidence="13">
    <location>
        <begin position="128"/>
        <end position="322"/>
    </location>
</feature>
<evidence type="ECO:0000256" key="7">
    <source>
        <dbReference type="ARBA" id="ARBA00022741"/>
    </source>
</evidence>
<dbReference type="SMART" id="SM00865">
    <property type="entry name" value="Tubulin_C"/>
    <property type="match status" value="1"/>
</dbReference>
<dbReference type="GO" id="GO:0009535">
    <property type="term" value="C:chloroplast thylakoid membrane"/>
    <property type="evidence" value="ECO:0007669"/>
    <property type="project" value="UniProtKB-SubCell"/>
</dbReference>
<dbReference type="Pfam" id="PF00091">
    <property type="entry name" value="Tubulin"/>
    <property type="match status" value="1"/>
</dbReference>
<dbReference type="PRINTS" id="PR00423">
    <property type="entry name" value="CELLDVISFTSZ"/>
</dbReference>
<dbReference type="SUPFAM" id="SSF55307">
    <property type="entry name" value="Tubulin C-terminal domain-like"/>
    <property type="match status" value="1"/>
</dbReference>
<dbReference type="SUPFAM" id="SSF52490">
    <property type="entry name" value="Tubulin nucleotide-binding domain-like"/>
    <property type="match status" value="1"/>
</dbReference>
<dbReference type="GO" id="GO:0042802">
    <property type="term" value="F:identical protein binding"/>
    <property type="evidence" value="ECO:0007669"/>
    <property type="project" value="UniProtKB-ARBA"/>
</dbReference>
<dbReference type="FunFam" id="3.30.1330.20:FF:000007">
    <property type="entry name" value="Cell division protein ftsZ, putative"/>
    <property type="match status" value="1"/>
</dbReference>
<dbReference type="InterPro" id="IPR045061">
    <property type="entry name" value="FtsZ/CetZ"/>
</dbReference>
<dbReference type="Gene3D" id="3.30.1330.20">
    <property type="entry name" value="Tubulin/FtsZ, C-terminal domain"/>
    <property type="match status" value="1"/>
</dbReference>
<accession>A0A5B7A2P2</accession>
<dbReference type="GO" id="GO:0010020">
    <property type="term" value="P:chloroplast fission"/>
    <property type="evidence" value="ECO:0007669"/>
    <property type="project" value="UniProtKB-ARBA"/>
</dbReference>
<evidence type="ECO:0000256" key="9">
    <source>
        <dbReference type="ARBA" id="ARBA00023078"/>
    </source>
</evidence>
<dbReference type="InterPro" id="IPR037103">
    <property type="entry name" value="Tubulin/FtsZ-like_C"/>
</dbReference>
<evidence type="ECO:0000256" key="2">
    <source>
        <dbReference type="ARBA" id="ARBA00004525"/>
    </source>
</evidence>
<evidence type="ECO:0000256" key="6">
    <source>
        <dbReference type="ARBA" id="ARBA00022640"/>
    </source>
</evidence>
<dbReference type="InterPro" id="IPR003008">
    <property type="entry name" value="Tubulin_FtsZ_GTPase"/>
</dbReference>
<keyword evidence="4" id="KW-0150">Chloroplast</keyword>
<evidence type="ECO:0000256" key="5">
    <source>
        <dbReference type="ARBA" id="ARBA00022553"/>
    </source>
</evidence>
<evidence type="ECO:0000313" key="15">
    <source>
        <dbReference type="EMBL" id="MPA50899.1"/>
    </source>
</evidence>
<dbReference type="InterPro" id="IPR000158">
    <property type="entry name" value="Cell_div_FtsZ"/>
</dbReference>
<sequence length="487" mass="51303">MATCMSPYFTASDTRSPMGVLTVLGGRVSMENHFGRVVSLKVSDEKSGFCNAGQKIASNLPQFKCSANHHSVNQYQSKDPFLNLHPEISMLRGEGNNTVTNPKKDSSSGIVTENLRDSSSSSNYNEAKIKVVGVGGGGSNAVNRMIESSMKGVEFWIVNTDVQAMRMSPVFPEQRLQIGQELTRGLGAGGNPDIGMNAAKESKEAIEEAVYGADMVFVTAGMGGGTGTGGAPVIAGVAKSMGILTVGIVTTPFSFEGRRRAVQAQEGIAALRDSVDTLIVIPNDKLLTAVSPSTPVTEAFNLADDILRQGVRGISDIITIPGLVNVDFADVRAIMANAGSSLMGIGTATGKTRARDAALNAVQSPLLDIGIERATGIVWNITGGSDLTLFEVNAAAEVIYDLVDPSANLIFGAVIDPTLSGQVSITLIATGFKRQEESDGRPLQAGQLTQGDVTLGIHRRPSSFTEGGSVEIPEFLRKKGRSHYPRA</sequence>
<dbReference type="Gene3D" id="3.40.50.1440">
    <property type="entry name" value="Tubulin/FtsZ, GTPase domain"/>
    <property type="match status" value="1"/>
</dbReference>
<dbReference type="InterPro" id="IPR024757">
    <property type="entry name" value="FtsZ_C"/>
</dbReference>
<dbReference type="NCBIfam" id="TIGR00065">
    <property type="entry name" value="ftsZ"/>
    <property type="match status" value="1"/>
</dbReference>
<evidence type="ECO:0000256" key="12">
    <source>
        <dbReference type="SAM" id="MobiDB-lite"/>
    </source>
</evidence>
<dbReference type="InterPro" id="IPR020805">
    <property type="entry name" value="Cell_div_FtsZ_CS"/>
</dbReference>
<dbReference type="FunFam" id="3.40.50.1440:FF:000001">
    <property type="entry name" value="Cell division protein FtsZ"/>
    <property type="match status" value="1"/>
</dbReference>
<feature type="domain" description="Tubulin/FtsZ 2-layer sandwich" evidence="14">
    <location>
        <begin position="324"/>
        <end position="441"/>
    </location>
</feature>
<dbReference type="GO" id="GO:0009570">
    <property type="term" value="C:chloroplast stroma"/>
    <property type="evidence" value="ECO:0007669"/>
    <property type="project" value="UniProtKB-SubCell"/>
</dbReference>
<dbReference type="InterPro" id="IPR036525">
    <property type="entry name" value="Tubulin/FtsZ_GTPase_sf"/>
</dbReference>
<dbReference type="Pfam" id="PF12327">
    <property type="entry name" value="FtsZ_C"/>
    <property type="match status" value="1"/>
</dbReference>
<dbReference type="CDD" id="cd02201">
    <property type="entry name" value="FtsZ_type1"/>
    <property type="match status" value="1"/>
</dbReference>
<reference evidence="15" key="1">
    <citation type="submission" date="2019-08" db="EMBL/GenBank/DDBJ databases">
        <title>Reference gene set and small RNA set construction with multiple tissues from Davidia involucrata Baill.</title>
        <authorList>
            <person name="Yang H."/>
            <person name="Zhou C."/>
            <person name="Li G."/>
            <person name="Wang J."/>
            <person name="Gao P."/>
            <person name="Wang M."/>
            <person name="Wang R."/>
            <person name="Zhao Y."/>
        </authorList>
    </citation>
    <scope>NUCLEOTIDE SEQUENCE</scope>
    <source>
        <tissue evidence="15">Mixed with DoveR01_LX</tissue>
    </source>
</reference>
<dbReference type="AlphaFoldDB" id="A0A5B7A2P2"/>
<comment type="similarity">
    <text evidence="3">Belongs to the FtsZ family.</text>
</comment>
<dbReference type="PROSITE" id="PS01135">
    <property type="entry name" value="FTSZ_2"/>
    <property type="match status" value="1"/>
</dbReference>
<evidence type="ECO:0000259" key="13">
    <source>
        <dbReference type="SMART" id="SM00864"/>
    </source>
</evidence>
<dbReference type="GO" id="GO:0005525">
    <property type="term" value="F:GTP binding"/>
    <property type="evidence" value="ECO:0007669"/>
    <property type="project" value="UniProtKB-KW"/>
</dbReference>
<keyword evidence="6" id="KW-0934">Plastid</keyword>
<evidence type="ECO:0000256" key="8">
    <source>
        <dbReference type="ARBA" id="ARBA00022946"/>
    </source>
</evidence>
<dbReference type="GO" id="GO:0003924">
    <property type="term" value="F:GTPase activity"/>
    <property type="evidence" value="ECO:0007669"/>
    <property type="project" value="InterPro"/>
</dbReference>
<dbReference type="GO" id="GO:0070938">
    <property type="term" value="C:contractile ring"/>
    <property type="evidence" value="ECO:0007669"/>
    <property type="project" value="UniProtKB-ARBA"/>
</dbReference>
<organism evidence="15">
    <name type="scientific">Davidia involucrata</name>
    <name type="common">Dove tree</name>
    <dbReference type="NCBI Taxonomy" id="16924"/>
    <lineage>
        <taxon>Eukaryota</taxon>
        <taxon>Viridiplantae</taxon>
        <taxon>Streptophyta</taxon>
        <taxon>Embryophyta</taxon>
        <taxon>Tracheophyta</taxon>
        <taxon>Spermatophyta</taxon>
        <taxon>Magnoliopsida</taxon>
        <taxon>eudicotyledons</taxon>
        <taxon>Gunneridae</taxon>
        <taxon>Pentapetalae</taxon>
        <taxon>asterids</taxon>
        <taxon>Cornales</taxon>
        <taxon>Nyssaceae</taxon>
        <taxon>Davidia</taxon>
    </lineage>
</organism>
<comment type="subcellular location">
    <subcellularLocation>
        <location evidence="1">Plastid</location>
        <location evidence="1">Chloroplast stroma</location>
    </subcellularLocation>
    <subcellularLocation>
        <location evidence="2">Plastid</location>
        <location evidence="2">Chloroplast thylakoid membrane</location>
        <topology evidence="2">Peripheral membrane protein</topology>
    </subcellularLocation>
</comment>
<dbReference type="InterPro" id="IPR018316">
    <property type="entry name" value="Tubulin/FtsZ_2-layer-sand-dom"/>
</dbReference>
<feature type="region of interest" description="Disordered" evidence="12">
    <location>
        <begin position="93"/>
        <end position="122"/>
    </location>
</feature>
<evidence type="ECO:0000256" key="10">
    <source>
        <dbReference type="ARBA" id="ARBA00023134"/>
    </source>
</evidence>
<evidence type="ECO:0000256" key="11">
    <source>
        <dbReference type="ARBA" id="ARBA00023136"/>
    </source>
</evidence>
<dbReference type="PANTHER" id="PTHR30314:SF3">
    <property type="entry name" value="MITOCHONDRIAL DIVISION PROTEIN FSZA"/>
    <property type="match status" value="1"/>
</dbReference>
<dbReference type="InterPro" id="IPR008280">
    <property type="entry name" value="Tub_FtsZ_C"/>
</dbReference>
<dbReference type="SMART" id="SM00864">
    <property type="entry name" value="Tubulin"/>
    <property type="match status" value="1"/>
</dbReference>
<dbReference type="EMBL" id="GHES01045174">
    <property type="protein sequence ID" value="MPA75733.1"/>
    <property type="molecule type" value="Transcribed_RNA"/>
</dbReference>